<evidence type="ECO:0000313" key="3">
    <source>
        <dbReference type="Proteomes" id="UP000054007"/>
    </source>
</evidence>
<organism evidence="2 3">
    <name type="scientific">Cylindrobasidium torrendii FP15055 ss-10</name>
    <dbReference type="NCBI Taxonomy" id="1314674"/>
    <lineage>
        <taxon>Eukaryota</taxon>
        <taxon>Fungi</taxon>
        <taxon>Dikarya</taxon>
        <taxon>Basidiomycota</taxon>
        <taxon>Agaricomycotina</taxon>
        <taxon>Agaricomycetes</taxon>
        <taxon>Agaricomycetidae</taxon>
        <taxon>Agaricales</taxon>
        <taxon>Marasmiineae</taxon>
        <taxon>Physalacriaceae</taxon>
        <taxon>Cylindrobasidium</taxon>
    </lineage>
</organism>
<keyword evidence="3" id="KW-1185">Reference proteome</keyword>
<gene>
    <name evidence="2" type="ORF">CYLTODRAFT_432795</name>
</gene>
<evidence type="ECO:0000256" key="1">
    <source>
        <dbReference type="SAM" id="SignalP"/>
    </source>
</evidence>
<protein>
    <submittedName>
        <fullName evidence="2">Uncharacterized protein</fullName>
    </submittedName>
</protein>
<dbReference type="AlphaFoldDB" id="A0A0D7B156"/>
<reference evidence="2 3" key="1">
    <citation type="journal article" date="2015" name="Fungal Genet. Biol.">
        <title>Evolution of novel wood decay mechanisms in Agaricales revealed by the genome sequences of Fistulina hepatica and Cylindrobasidium torrendii.</title>
        <authorList>
            <person name="Floudas D."/>
            <person name="Held B.W."/>
            <person name="Riley R."/>
            <person name="Nagy L.G."/>
            <person name="Koehler G."/>
            <person name="Ransdell A.S."/>
            <person name="Younus H."/>
            <person name="Chow J."/>
            <person name="Chiniquy J."/>
            <person name="Lipzen A."/>
            <person name="Tritt A."/>
            <person name="Sun H."/>
            <person name="Haridas S."/>
            <person name="LaButti K."/>
            <person name="Ohm R.A."/>
            <person name="Kues U."/>
            <person name="Blanchette R.A."/>
            <person name="Grigoriev I.V."/>
            <person name="Minto R.E."/>
            <person name="Hibbett D.S."/>
        </authorList>
    </citation>
    <scope>NUCLEOTIDE SEQUENCE [LARGE SCALE GENOMIC DNA]</scope>
    <source>
        <strain evidence="2 3">FP15055 ss-10</strain>
    </source>
</reference>
<dbReference type="OrthoDB" id="2890403at2759"/>
<feature type="chain" id="PRO_5002316610" evidence="1">
    <location>
        <begin position="17"/>
        <end position="494"/>
    </location>
</feature>
<evidence type="ECO:0000313" key="2">
    <source>
        <dbReference type="EMBL" id="KIY63894.1"/>
    </source>
</evidence>
<dbReference type="Proteomes" id="UP000054007">
    <property type="component" value="Unassembled WGS sequence"/>
</dbReference>
<sequence length="494" mass="51496">MFKFASLLGIASLAFGQGISSDKLQKFEDVLALSDSFDPIQAAYWTGLPHHRRTPFAVSPDGTTAFLAYLNSKKSAVVVQQVDPSSFKAIGDAVNVSGYEAGGLVAHNDGFALLTKTDATGSSNLPTDNTPVATLVRYTNGAASWSTELNGASSFGAGQMGRTATPDINGDLVYSESAGLYGAYYVVTAYDGDASGHYGDAISYVSDKGERKDDTVGTNAWGCSHNTGIAFEEADEAPFASVCAEDHGSIWLNTDTRGMSGIKIAGENTTNGVSGEPMGGMSGSYSNLARLGTSGAYMFAWQSRGCVNLKQDDWMGAGFTQCDPRWLNHNVAVAPLSSKNALVGNEAISEVGAAEGDKQVIWITEDEDTDHQNVRVAAFDESNVLVTYEIISNPTCEPVPLSCSGTFSGTGFQLVSSSGATQGSALTDTDVTVSGDIAKMADGRLCWPYVKQAWDLSAPKDSGTATSKMSFACISLDGPTSASSSSSGNASSAV</sequence>
<name>A0A0D7B156_9AGAR</name>
<keyword evidence="1" id="KW-0732">Signal</keyword>
<feature type="signal peptide" evidence="1">
    <location>
        <begin position="1"/>
        <end position="16"/>
    </location>
</feature>
<accession>A0A0D7B156</accession>
<dbReference type="STRING" id="1314674.A0A0D7B156"/>
<proteinExistence type="predicted"/>
<dbReference type="EMBL" id="KN880666">
    <property type="protein sequence ID" value="KIY63894.1"/>
    <property type="molecule type" value="Genomic_DNA"/>
</dbReference>